<sequence length="460" mass="51604">MLLYIGALKPVQPVQSFQQPVQQFQQVQQVQQVQQFQPVQQCQQHLQQVQQVSYAQPLALQPNLLQTTHCNCAHGGQQQMVMQMSPISNPTPQQYALVPMGSMTTRDSRERLGDVAFIYGDSKHTLELADVLAHSQKLQKLIGAEPDALEQLVAEQPLVCDKSLRMVFDFIAGREIFIVHEMLDKVLATAHVLGVAELCIEMEKQIELMAHGPETAMIALEMAGHANVQDDVAYRIFKAMIDWALADAPWTHPLFRVPWASLFKATIVWAHQNVFGDGRRVISHLVDRLEIERLSLAELRDVAELLPIANIPLRQLDDFAQRLRETVEFYFRATGQALEMPDRFGVTSGFEQDTGSMNSYWQPNPNRLPGGQSPEKAKPTSSISPVNFLLSSPNSSVILPCRSSSEGPPESKPFELDVGELPPSRTGLWEFEFLFDGKDLGQNKPVNVDLDVQLEKPQQP</sequence>
<evidence type="ECO:0000313" key="3">
    <source>
        <dbReference type="Proteomes" id="UP001177023"/>
    </source>
</evidence>
<protein>
    <recommendedName>
        <fullName evidence="4">BTB domain-containing protein</fullName>
    </recommendedName>
</protein>
<feature type="compositionally biased region" description="Polar residues" evidence="1">
    <location>
        <begin position="355"/>
        <end position="365"/>
    </location>
</feature>
<evidence type="ECO:0000256" key="1">
    <source>
        <dbReference type="SAM" id="MobiDB-lite"/>
    </source>
</evidence>
<evidence type="ECO:0000313" key="2">
    <source>
        <dbReference type="EMBL" id="CAJ0567649.1"/>
    </source>
</evidence>
<comment type="caution">
    <text evidence="2">The sequence shown here is derived from an EMBL/GenBank/DDBJ whole genome shotgun (WGS) entry which is preliminary data.</text>
</comment>
<feature type="region of interest" description="Disordered" evidence="1">
    <location>
        <begin position="355"/>
        <end position="382"/>
    </location>
</feature>
<proteinExistence type="predicted"/>
<feature type="non-terminal residue" evidence="2">
    <location>
        <position position="1"/>
    </location>
</feature>
<dbReference type="EMBL" id="CATQJA010001531">
    <property type="protein sequence ID" value="CAJ0567649.1"/>
    <property type="molecule type" value="Genomic_DNA"/>
</dbReference>
<evidence type="ECO:0008006" key="4">
    <source>
        <dbReference type="Google" id="ProtNLM"/>
    </source>
</evidence>
<reference evidence="2" key="1">
    <citation type="submission" date="2023-06" db="EMBL/GenBank/DDBJ databases">
        <authorList>
            <person name="Delattre M."/>
        </authorList>
    </citation>
    <scope>NUCLEOTIDE SEQUENCE</scope>
    <source>
        <strain evidence="2">AF72</strain>
    </source>
</reference>
<dbReference type="Proteomes" id="UP001177023">
    <property type="component" value="Unassembled WGS sequence"/>
</dbReference>
<dbReference type="AlphaFoldDB" id="A0AA36CER3"/>
<accession>A0AA36CER3</accession>
<gene>
    <name evidence="2" type="ORF">MSPICULIGERA_LOCUS6193</name>
</gene>
<name>A0AA36CER3_9BILA</name>
<feature type="region of interest" description="Disordered" evidence="1">
    <location>
        <begin position="400"/>
        <end position="419"/>
    </location>
</feature>
<keyword evidence="3" id="KW-1185">Reference proteome</keyword>
<organism evidence="2 3">
    <name type="scientific">Mesorhabditis spiculigera</name>
    <dbReference type="NCBI Taxonomy" id="96644"/>
    <lineage>
        <taxon>Eukaryota</taxon>
        <taxon>Metazoa</taxon>
        <taxon>Ecdysozoa</taxon>
        <taxon>Nematoda</taxon>
        <taxon>Chromadorea</taxon>
        <taxon>Rhabditida</taxon>
        <taxon>Rhabditina</taxon>
        <taxon>Rhabditomorpha</taxon>
        <taxon>Rhabditoidea</taxon>
        <taxon>Rhabditidae</taxon>
        <taxon>Mesorhabditinae</taxon>
        <taxon>Mesorhabditis</taxon>
    </lineage>
</organism>